<evidence type="ECO:0000259" key="8">
    <source>
        <dbReference type="PROSITE" id="PS50162"/>
    </source>
</evidence>
<dbReference type="GO" id="GO:0000400">
    <property type="term" value="F:four-way junction DNA binding"/>
    <property type="evidence" value="ECO:0007669"/>
    <property type="project" value="TreeGrafter"/>
</dbReference>
<sequence>MDYNTIHGPGFSNFSSPLAHRMPTVSAAQALQDLSSSSTRCISTGLHFLDCCLQNKEPSFSTTESVFGGVSRGTVTEIYGPPGVGKTALCMQLAASVLHAGEGVVWVDASHPLSGSRLSQVLASYQSTPPTSTSPNPSSISTLLSNITHFSVPALVHLIALVCHPTPNSPPQNTSLIVIDSFSTLIANAFPRSVDSNASSRKPGAPKPSSRKFLILQHLISSLSKLAATRNLAIVITSQCATKMRAGASAVLVPAVNSMAWEQGLGCRVEMMRDWGWDDEDRKAVDGVRLVRVVKAEGLAVARPRLVGLGIGDNGIHLLTLPTQPLPNQATHPQHSSQLKNTLQCLPHNPHASHTTQSPTTPSLPQKRKLSATDLEIPDSDAEDDEDYGWAEEDEEDLPLPPPQWQGSEDALAPPAEEEQGDEELLELGVGTGQGQTEEEGAAEGARKKVWIGEVDDSEDELVL</sequence>
<dbReference type="InterPro" id="IPR027417">
    <property type="entry name" value="P-loop_NTPase"/>
</dbReference>
<evidence type="ECO:0000313" key="10">
    <source>
        <dbReference type="Proteomes" id="UP000242519"/>
    </source>
</evidence>
<evidence type="ECO:0000256" key="3">
    <source>
        <dbReference type="ARBA" id="ARBA00022763"/>
    </source>
</evidence>
<dbReference type="SUPFAM" id="SSF52540">
    <property type="entry name" value="P-loop containing nucleoside triphosphate hydrolases"/>
    <property type="match status" value="1"/>
</dbReference>
<evidence type="ECO:0000256" key="1">
    <source>
        <dbReference type="ARBA" id="ARBA00004123"/>
    </source>
</evidence>
<accession>A0A218Z874</accession>
<comment type="caution">
    <text evidence="9">The sequence shown here is derived from an EMBL/GenBank/DDBJ whole genome shotgun (WGS) entry which is preliminary data.</text>
</comment>
<dbReference type="GO" id="GO:0005524">
    <property type="term" value="F:ATP binding"/>
    <property type="evidence" value="ECO:0007669"/>
    <property type="project" value="UniProtKB-KW"/>
</dbReference>
<evidence type="ECO:0000256" key="2">
    <source>
        <dbReference type="ARBA" id="ARBA00022741"/>
    </source>
</evidence>
<dbReference type="EMBL" id="MZNU01000176">
    <property type="protein sequence ID" value="OWP03455.1"/>
    <property type="molecule type" value="Genomic_DNA"/>
</dbReference>
<feature type="compositionally biased region" description="Acidic residues" evidence="7">
    <location>
        <begin position="416"/>
        <end position="426"/>
    </location>
</feature>
<dbReference type="PANTHER" id="PTHR46239">
    <property type="entry name" value="DNA REPAIR PROTEIN RAD51 HOMOLOG 3 RAD51C"/>
    <property type="match status" value="1"/>
</dbReference>
<dbReference type="PANTHER" id="PTHR46239:SF1">
    <property type="entry name" value="DNA REPAIR PROTEIN RAD51 HOMOLOG 3"/>
    <property type="match status" value="1"/>
</dbReference>
<keyword evidence="5" id="KW-0234">DNA repair</keyword>
<dbReference type="GO" id="GO:0033065">
    <property type="term" value="C:Rad51C-XRCC3 complex"/>
    <property type="evidence" value="ECO:0007669"/>
    <property type="project" value="TreeGrafter"/>
</dbReference>
<gene>
    <name evidence="9" type="ORF">B2J93_7473</name>
</gene>
<dbReference type="GO" id="GO:0005657">
    <property type="term" value="C:replication fork"/>
    <property type="evidence" value="ECO:0007669"/>
    <property type="project" value="TreeGrafter"/>
</dbReference>
<dbReference type="InterPro" id="IPR020588">
    <property type="entry name" value="RecA_ATP-bd"/>
</dbReference>
<dbReference type="GO" id="GO:0007131">
    <property type="term" value="P:reciprocal meiotic recombination"/>
    <property type="evidence" value="ECO:0007669"/>
    <property type="project" value="TreeGrafter"/>
</dbReference>
<dbReference type="InterPro" id="IPR052093">
    <property type="entry name" value="HR_Repair_Mediator"/>
</dbReference>
<evidence type="ECO:0000256" key="7">
    <source>
        <dbReference type="SAM" id="MobiDB-lite"/>
    </source>
</evidence>
<keyword evidence="4" id="KW-0067">ATP-binding</keyword>
<dbReference type="Pfam" id="PF00154">
    <property type="entry name" value="RecA_N"/>
    <property type="match status" value="1"/>
</dbReference>
<evidence type="ECO:0000256" key="4">
    <source>
        <dbReference type="ARBA" id="ARBA00022840"/>
    </source>
</evidence>
<dbReference type="InterPro" id="IPR049428">
    <property type="entry name" value="RecA-like_N"/>
</dbReference>
<dbReference type="AlphaFoldDB" id="A0A218Z874"/>
<feature type="domain" description="RecA family profile 1" evidence="8">
    <location>
        <begin position="38"/>
        <end position="240"/>
    </location>
</feature>
<feature type="compositionally biased region" description="Acidic residues" evidence="7">
    <location>
        <begin position="376"/>
        <end position="398"/>
    </location>
</feature>
<dbReference type="GO" id="GO:0140664">
    <property type="term" value="F:ATP-dependent DNA damage sensor activity"/>
    <property type="evidence" value="ECO:0007669"/>
    <property type="project" value="InterPro"/>
</dbReference>
<dbReference type="Gene3D" id="3.40.50.300">
    <property type="entry name" value="P-loop containing nucleotide triphosphate hydrolases"/>
    <property type="match status" value="1"/>
</dbReference>
<feature type="region of interest" description="Disordered" evidence="7">
    <location>
        <begin position="344"/>
        <end position="464"/>
    </location>
</feature>
<dbReference type="Proteomes" id="UP000242519">
    <property type="component" value="Unassembled WGS sequence"/>
</dbReference>
<dbReference type="InterPro" id="IPR003593">
    <property type="entry name" value="AAA+_ATPase"/>
</dbReference>
<name>A0A218Z874_9HELO</name>
<comment type="subcellular location">
    <subcellularLocation>
        <location evidence="1">Nucleus</location>
    </subcellularLocation>
</comment>
<dbReference type="PROSITE" id="PS50162">
    <property type="entry name" value="RECA_2"/>
    <property type="match status" value="1"/>
</dbReference>
<evidence type="ECO:0000313" key="9">
    <source>
        <dbReference type="EMBL" id="OWP03455.1"/>
    </source>
</evidence>
<reference evidence="9 10" key="1">
    <citation type="submission" date="2017-04" db="EMBL/GenBank/DDBJ databases">
        <title>Draft genome sequence of Marssonina coronaria NL1: causal agent of apple blotch.</title>
        <authorList>
            <person name="Cheng Q."/>
        </authorList>
    </citation>
    <scope>NUCLEOTIDE SEQUENCE [LARGE SCALE GENOMIC DNA]</scope>
    <source>
        <strain evidence="9 10">NL1</strain>
    </source>
</reference>
<feature type="compositionally biased region" description="Acidic residues" evidence="7">
    <location>
        <begin position="454"/>
        <end position="464"/>
    </location>
</feature>
<organism evidence="9 10">
    <name type="scientific">Diplocarpon coronariae</name>
    <dbReference type="NCBI Taxonomy" id="2795749"/>
    <lineage>
        <taxon>Eukaryota</taxon>
        <taxon>Fungi</taxon>
        <taxon>Dikarya</taxon>
        <taxon>Ascomycota</taxon>
        <taxon>Pezizomycotina</taxon>
        <taxon>Leotiomycetes</taxon>
        <taxon>Helotiales</taxon>
        <taxon>Drepanopezizaceae</taxon>
        <taxon>Diplocarpon</taxon>
    </lineage>
</organism>
<dbReference type="OrthoDB" id="5957327at2759"/>
<feature type="compositionally biased region" description="Low complexity" evidence="7">
    <location>
        <begin position="350"/>
        <end position="365"/>
    </location>
</feature>
<dbReference type="SMART" id="SM00382">
    <property type="entry name" value="AAA"/>
    <property type="match status" value="1"/>
</dbReference>
<dbReference type="InParanoid" id="A0A218Z874"/>
<dbReference type="STRING" id="503106.A0A218Z874"/>
<evidence type="ECO:0000256" key="6">
    <source>
        <dbReference type="ARBA" id="ARBA00023242"/>
    </source>
</evidence>
<keyword evidence="6" id="KW-0539">Nucleus</keyword>
<dbReference type="CDD" id="cd01393">
    <property type="entry name" value="RecA-like"/>
    <property type="match status" value="1"/>
</dbReference>
<dbReference type="GO" id="GO:0008821">
    <property type="term" value="F:crossover junction DNA endonuclease activity"/>
    <property type="evidence" value="ECO:0007669"/>
    <property type="project" value="TreeGrafter"/>
</dbReference>
<keyword evidence="10" id="KW-1185">Reference proteome</keyword>
<dbReference type="GO" id="GO:0033063">
    <property type="term" value="C:Rad51B-Rad51C-Rad51D-XRCC2 complex"/>
    <property type="evidence" value="ECO:0007669"/>
    <property type="project" value="TreeGrafter"/>
</dbReference>
<keyword evidence="2" id="KW-0547">Nucleotide-binding</keyword>
<keyword evidence="3" id="KW-0227">DNA damage</keyword>
<proteinExistence type="predicted"/>
<evidence type="ECO:0000256" key="5">
    <source>
        <dbReference type="ARBA" id="ARBA00023204"/>
    </source>
</evidence>
<dbReference type="GO" id="GO:0000707">
    <property type="term" value="P:meiotic DNA recombinase assembly"/>
    <property type="evidence" value="ECO:0007669"/>
    <property type="project" value="TreeGrafter"/>
</dbReference>
<protein>
    <recommendedName>
        <fullName evidence="8">RecA family profile 1 domain-containing protein</fullName>
    </recommendedName>
</protein>